<organism evidence="2 3">
    <name type="scientific">Sinimarinibacterium thermocellulolyticum</name>
    <dbReference type="NCBI Taxonomy" id="3170016"/>
    <lineage>
        <taxon>Bacteria</taxon>
        <taxon>Pseudomonadati</taxon>
        <taxon>Pseudomonadota</taxon>
        <taxon>Gammaproteobacteria</taxon>
        <taxon>Nevskiales</taxon>
        <taxon>Nevskiaceae</taxon>
        <taxon>Sinimarinibacterium</taxon>
    </lineage>
</organism>
<keyword evidence="1" id="KW-0472">Membrane</keyword>
<evidence type="ECO:0000313" key="3">
    <source>
        <dbReference type="Proteomes" id="UP001465331"/>
    </source>
</evidence>
<feature type="transmembrane region" description="Helical" evidence="1">
    <location>
        <begin position="344"/>
        <end position="367"/>
    </location>
</feature>
<name>A0ABV2A5L6_9GAMM</name>
<feature type="transmembrane region" description="Helical" evidence="1">
    <location>
        <begin position="379"/>
        <end position="399"/>
    </location>
</feature>
<dbReference type="RefSeq" id="WP_352886432.1">
    <property type="nucleotide sequence ID" value="NZ_JBEPIJ010000001.1"/>
</dbReference>
<evidence type="ECO:0000313" key="2">
    <source>
        <dbReference type="EMBL" id="MES0872511.1"/>
    </source>
</evidence>
<evidence type="ECO:0000256" key="1">
    <source>
        <dbReference type="SAM" id="Phobius"/>
    </source>
</evidence>
<keyword evidence="1" id="KW-0812">Transmembrane</keyword>
<feature type="transmembrane region" description="Helical" evidence="1">
    <location>
        <begin position="26"/>
        <end position="46"/>
    </location>
</feature>
<feature type="transmembrane region" description="Helical" evidence="1">
    <location>
        <begin position="230"/>
        <end position="252"/>
    </location>
</feature>
<keyword evidence="1" id="KW-1133">Transmembrane helix</keyword>
<proteinExistence type="predicted"/>
<gene>
    <name evidence="2" type="ORF">ABSH63_00575</name>
</gene>
<evidence type="ECO:0008006" key="4">
    <source>
        <dbReference type="Google" id="ProtNLM"/>
    </source>
</evidence>
<feature type="transmembrane region" description="Helical" evidence="1">
    <location>
        <begin position="134"/>
        <end position="153"/>
    </location>
</feature>
<dbReference type="Proteomes" id="UP001465331">
    <property type="component" value="Unassembled WGS sequence"/>
</dbReference>
<feature type="transmembrane region" description="Helical" evidence="1">
    <location>
        <begin position="52"/>
        <end position="69"/>
    </location>
</feature>
<keyword evidence="3" id="KW-1185">Reference proteome</keyword>
<comment type="caution">
    <text evidence="2">The sequence shown here is derived from an EMBL/GenBank/DDBJ whole genome shotgun (WGS) entry which is preliminary data.</text>
</comment>
<feature type="transmembrane region" description="Helical" evidence="1">
    <location>
        <begin position="81"/>
        <end position="98"/>
    </location>
</feature>
<dbReference type="EMBL" id="JBEPIJ010000001">
    <property type="protein sequence ID" value="MES0872511.1"/>
    <property type="molecule type" value="Genomic_DNA"/>
</dbReference>
<reference evidence="2 3" key="1">
    <citation type="submission" date="2024-06" db="EMBL/GenBank/DDBJ databases">
        <authorList>
            <person name="Li Z."/>
            <person name="Jiang Y."/>
        </authorList>
    </citation>
    <scope>NUCLEOTIDE SEQUENCE [LARGE SCALE GENOMIC DNA]</scope>
    <source>
        <strain evidence="2 3">HSW-8</strain>
    </source>
</reference>
<feature type="transmembrane region" description="Helical" evidence="1">
    <location>
        <begin position="104"/>
        <end position="122"/>
    </location>
</feature>
<protein>
    <recommendedName>
        <fullName evidence="4">O-antigen ligase</fullName>
    </recommendedName>
</protein>
<feature type="transmembrane region" description="Helical" evidence="1">
    <location>
        <begin position="206"/>
        <end position="223"/>
    </location>
</feature>
<accession>A0ABV2A5L6</accession>
<feature type="transmembrane region" description="Helical" evidence="1">
    <location>
        <begin position="159"/>
        <end position="177"/>
    </location>
</feature>
<sequence>MIELTRSHHAVVGAAHQPSAGRRAGLCSLGLIMGLAVAADLVTVQANGFEKPAFIVAMALLGADLLLRLKSGLNRLVGWRLLTLTATLGISGFIGVPFREGGTAFYTAGDLGVVVAPAMIALSMSSWKDAARSFFVPFFAVLLLASLLAGVLAVDGSRFEAPPLILVAAIGAAAAIARKRKSRVLAFAILIGLALLALMSGERASLLLSLAVLAFTLGVWFRLTASKLILITPVVMLFIVSLLDSGVLSSLASRALSIEAVSSSRIVALGVGNKADDASTTARLLEAQDVIDEMIEQASPLIWMFGNGHGATYQPRLSFIDRNVGEDNRVHHIHVGPAMVLYRYGLVGLALYAVLLVSSVVYAWRAYHFFLYARVRGHAPDGLGAFQALCSLALLLYVINSFTHNSFASLPFAVALAGALSLDRGRPKPRAIVGFRVNRPIVPGALPLERTER</sequence>
<feature type="transmembrane region" description="Helical" evidence="1">
    <location>
        <begin position="184"/>
        <end position="200"/>
    </location>
</feature>